<keyword evidence="6 10" id="KW-0328">Glycosyltransferase</keyword>
<comment type="subunit">
    <text evidence="10">Monomer.</text>
</comment>
<evidence type="ECO:0000313" key="13">
    <source>
        <dbReference type="EMBL" id="WMS89248.1"/>
    </source>
</evidence>
<dbReference type="Pfam" id="PF22019">
    <property type="entry name" value="GlgB_N"/>
    <property type="match status" value="1"/>
</dbReference>
<evidence type="ECO:0000256" key="2">
    <source>
        <dbReference type="ARBA" id="ARBA00002953"/>
    </source>
</evidence>
<keyword evidence="9 10" id="KW-0119">Carbohydrate metabolism</keyword>
<dbReference type="CDD" id="cd02855">
    <property type="entry name" value="E_set_GBE_prok_N"/>
    <property type="match status" value="1"/>
</dbReference>
<dbReference type="GO" id="GO:0003844">
    <property type="term" value="F:1,4-alpha-glucan branching enzyme activity"/>
    <property type="evidence" value="ECO:0007669"/>
    <property type="project" value="UniProtKB-UniRule"/>
</dbReference>
<evidence type="ECO:0000256" key="5">
    <source>
        <dbReference type="ARBA" id="ARBA00022600"/>
    </source>
</evidence>
<dbReference type="InterPro" id="IPR006048">
    <property type="entry name" value="A-amylase/branching_C"/>
</dbReference>
<evidence type="ECO:0000256" key="11">
    <source>
        <dbReference type="PIRSR" id="PIRSR000463-1"/>
    </source>
</evidence>
<dbReference type="InterPro" id="IPR013783">
    <property type="entry name" value="Ig-like_fold"/>
</dbReference>
<organism evidence="13 14">
    <name type="scientific">Pleionea litopenaei</name>
    <dbReference type="NCBI Taxonomy" id="3070815"/>
    <lineage>
        <taxon>Bacteria</taxon>
        <taxon>Pseudomonadati</taxon>
        <taxon>Pseudomonadota</taxon>
        <taxon>Gammaproteobacteria</taxon>
        <taxon>Oceanospirillales</taxon>
        <taxon>Pleioneaceae</taxon>
        <taxon>Pleionea</taxon>
    </lineage>
</organism>
<dbReference type="Pfam" id="PF02806">
    <property type="entry name" value="Alpha-amylase_C"/>
    <property type="match status" value="1"/>
</dbReference>
<dbReference type="NCBIfam" id="NF003811">
    <property type="entry name" value="PRK05402.1"/>
    <property type="match status" value="1"/>
</dbReference>
<comment type="catalytic activity">
    <reaction evidence="1 10">
        <text>Transfers a segment of a (1-&gt;4)-alpha-D-glucan chain to a primary hydroxy group in a similar glucan chain.</text>
        <dbReference type="EC" id="2.4.1.18"/>
    </reaction>
</comment>
<sequence>MALSIEQDFEGDIDALCEARHSNPFAFLGLHPNQDGQLQCRVFAPEAKSVAMIDPNSGRVIHKMKKLDPRGFYFIQTRRKNRFRYALKIATENAIVQCLDPYQFSEVISEKQIQQFEQGVCYQLDELFGANIVEHEGVSGVCFSVWAPNASHVSVVGDFNHWDGRRHSMRLRYEIGAWEIFIPNIELGQRYKFELKDRHGNLLPLKADPFAKQGELRPGNASLVVHEKAYTWNDHTWINQRAKYQKASSPMSIYQVHLGSWRRKSDGCFFNYRELAHELVDYVSDLGFTHIQLLPISEYPFDGSWGYQPTGLFAVTSRFKTDGKNVVEDFQYFVDYCHQHQIGVLIDWVPAHFPSDDHGLKQFDGTCLFEHKDPRRGFHPDWNTLIYNFGRKEVSQILIASALRWLDKFHVDGIRVDAVASMLYLNYSRKEGEWLPNIYGGHENLEAIDFLKRFNREVKQHFPDCITIAEESSAWPDVTTINHLDGLGFDFKWNMGWMNDTLQYMKRDPIHREYHANEITFGIDYAFNERFILALSHDEVVHEKGTLLTRMPGDDWQRFANLRAYFAFMWSHPGKKMLFMGAELATENEWDFDSELDWSLLNSTRNGQVQSLIRDLNKLYSNSPALYRTDHRADGFEWIQTNDSGSSIFAFIRQESSVDCERPSELLVIVCNFTPQVHHQYSIRVPCAGFYREILNTDADCYGGSHQGNMGGINSTHINDEPLEHRIVITVPPLATCLFRWEEK</sequence>
<dbReference type="InterPro" id="IPR004193">
    <property type="entry name" value="Glyco_hydro_13_N"/>
</dbReference>
<dbReference type="Proteomes" id="UP001239782">
    <property type="component" value="Chromosome"/>
</dbReference>
<dbReference type="InterPro" id="IPR017853">
    <property type="entry name" value="GH"/>
</dbReference>
<evidence type="ECO:0000256" key="3">
    <source>
        <dbReference type="ARBA" id="ARBA00004964"/>
    </source>
</evidence>
<evidence type="ECO:0000256" key="7">
    <source>
        <dbReference type="ARBA" id="ARBA00022679"/>
    </source>
</evidence>
<dbReference type="InterPro" id="IPR037439">
    <property type="entry name" value="Branching_enzy"/>
</dbReference>
<reference evidence="13 14" key="1">
    <citation type="submission" date="2023-08" db="EMBL/GenBank/DDBJ databases">
        <title>Pleionea litopenaei sp. nov., isolated from stomach of juvenile Litopenaeus vannamei.</title>
        <authorList>
            <person name="Rho A.M."/>
            <person name="Hwang C.Y."/>
        </authorList>
    </citation>
    <scope>NUCLEOTIDE SEQUENCE [LARGE SCALE GENOMIC DNA]</scope>
    <source>
        <strain evidence="13 14">HL-JVS1</strain>
    </source>
</reference>
<comment type="similarity">
    <text evidence="4 10">Belongs to the glycosyl hydrolase 13 family. GlgB subfamily.</text>
</comment>
<evidence type="ECO:0000256" key="6">
    <source>
        <dbReference type="ARBA" id="ARBA00022676"/>
    </source>
</evidence>
<dbReference type="InterPro" id="IPR006047">
    <property type="entry name" value="GH13_cat_dom"/>
</dbReference>
<dbReference type="InterPro" id="IPR006407">
    <property type="entry name" value="GlgB"/>
</dbReference>
<name>A0AA51RXH4_9GAMM</name>
<evidence type="ECO:0000256" key="10">
    <source>
        <dbReference type="HAMAP-Rule" id="MF_00685"/>
    </source>
</evidence>
<dbReference type="InterPro" id="IPR044143">
    <property type="entry name" value="GlgB_N_E_set_prok"/>
</dbReference>
<dbReference type="Pfam" id="PF02922">
    <property type="entry name" value="CBM_48"/>
    <property type="match status" value="1"/>
</dbReference>
<evidence type="ECO:0000256" key="8">
    <source>
        <dbReference type="ARBA" id="ARBA00023056"/>
    </source>
</evidence>
<keyword evidence="14" id="KW-1185">Reference proteome</keyword>
<dbReference type="HAMAP" id="MF_00685">
    <property type="entry name" value="GlgB"/>
    <property type="match status" value="1"/>
</dbReference>
<feature type="domain" description="Glycosyl hydrolase family 13 catalytic" evidence="12">
    <location>
        <begin position="255"/>
        <end position="605"/>
    </location>
</feature>
<dbReference type="InterPro" id="IPR054169">
    <property type="entry name" value="GlgB_N"/>
</dbReference>
<dbReference type="Gene3D" id="2.60.40.10">
    <property type="entry name" value="Immunoglobulins"/>
    <property type="match status" value="2"/>
</dbReference>
<dbReference type="Gene3D" id="3.20.20.80">
    <property type="entry name" value="Glycosidases"/>
    <property type="match status" value="1"/>
</dbReference>
<dbReference type="CDD" id="cd11322">
    <property type="entry name" value="AmyAc_Glg_BE"/>
    <property type="match status" value="1"/>
</dbReference>
<dbReference type="FunFam" id="2.60.40.1180:FF:000002">
    <property type="entry name" value="1,4-alpha-glucan branching enzyme GlgB"/>
    <property type="match status" value="1"/>
</dbReference>
<dbReference type="GO" id="GO:0043169">
    <property type="term" value="F:cation binding"/>
    <property type="evidence" value="ECO:0007669"/>
    <property type="project" value="InterPro"/>
</dbReference>
<dbReference type="PANTHER" id="PTHR43651">
    <property type="entry name" value="1,4-ALPHA-GLUCAN-BRANCHING ENZYME"/>
    <property type="match status" value="1"/>
</dbReference>
<proteinExistence type="inferred from homology"/>
<dbReference type="EC" id="2.4.1.18" evidence="10"/>
<comment type="function">
    <text evidence="2 10">Catalyzes the formation of the alpha-1,6-glucosidic linkages in glycogen by scission of a 1,4-alpha-linked oligosaccharide from growing alpha-1,4-glucan chains and the subsequent attachment of the oligosaccharide to the alpha-1,6 position.</text>
</comment>
<dbReference type="NCBIfam" id="TIGR01515">
    <property type="entry name" value="branching_enzym"/>
    <property type="match status" value="1"/>
</dbReference>
<dbReference type="GO" id="GO:0005829">
    <property type="term" value="C:cytosol"/>
    <property type="evidence" value="ECO:0007669"/>
    <property type="project" value="TreeGrafter"/>
</dbReference>
<evidence type="ECO:0000259" key="12">
    <source>
        <dbReference type="SMART" id="SM00642"/>
    </source>
</evidence>
<gene>
    <name evidence="10 13" type="primary">glgB</name>
    <name evidence="13" type="ORF">Q9312_17155</name>
</gene>
<dbReference type="Gene3D" id="2.60.40.1180">
    <property type="entry name" value="Golgi alpha-mannosidase II"/>
    <property type="match status" value="1"/>
</dbReference>
<evidence type="ECO:0000256" key="4">
    <source>
        <dbReference type="ARBA" id="ARBA00009000"/>
    </source>
</evidence>
<dbReference type="GO" id="GO:0004553">
    <property type="term" value="F:hydrolase activity, hydrolyzing O-glycosyl compounds"/>
    <property type="evidence" value="ECO:0007669"/>
    <property type="project" value="InterPro"/>
</dbReference>
<dbReference type="KEGG" id="plei:Q9312_17155"/>
<dbReference type="InterPro" id="IPR013780">
    <property type="entry name" value="Glyco_hydro_b"/>
</dbReference>
<dbReference type="InterPro" id="IPR014756">
    <property type="entry name" value="Ig_E-set"/>
</dbReference>
<accession>A0AA51RXH4</accession>
<dbReference type="FunFam" id="2.60.40.10:FF:000169">
    <property type="entry name" value="1,4-alpha-glucan branching enzyme GlgB"/>
    <property type="match status" value="1"/>
</dbReference>
<dbReference type="EMBL" id="CP133548">
    <property type="protein sequence ID" value="WMS89248.1"/>
    <property type="molecule type" value="Genomic_DNA"/>
</dbReference>
<evidence type="ECO:0000256" key="1">
    <source>
        <dbReference type="ARBA" id="ARBA00000826"/>
    </source>
</evidence>
<feature type="active site" description="Proton donor" evidence="10 11">
    <location>
        <position position="470"/>
    </location>
</feature>
<evidence type="ECO:0000313" key="14">
    <source>
        <dbReference type="Proteomes" id="UP001239782"/>
    </source>
</evidence>
<dbReference type="SUPFAM" id="SSF51445">
    <property type="entry name" value="(Trans)glycosidases"/>
    <property type="match status" value="1"/>
</dbReference>
<dbReference type="SUPFAM" id="SSF81296">
    <property type="entry name" value="E set domains"/>
    <property type="match status" value="2"/>
</dbReference>
<dbReference type="SUPFAM" id="SSF51011">
    <property type="entry name" value="Glycosyl hydrolase domain"/>
    <property type="match status" value="1"/>
</dbReference>
<feature type="active site" description="Nucleophile" evidence="10 11">
    <location>
        <position position="417"/>
    </location>
</feature>
<keyword evidence="8 10" id="KW-0320">Glycogen biosynthesis</keyword>
<keyword evidence="5 10" id="KW-0321">Glycogen metabolism</keyword>
<dbReference type="NCBIfam" id="NF008967">
    <property type="entry name" value="PRK12313.1"/>
    <property type="match status" value="1"/>
</dbReference>
<comment type="pathway">
    <text evidence="3 10">Glycan biosynthesis; glycogen biosynthesis.</text>
</comment>
<keyword evidence="7 10" id="KW-0808">Transferase</keyword>
<dbReference type="AlphaFoldDB" id="A0AA51RXH4"/>
<dbReference type="SMART" id="SM00642">
    <property type="entry name" value="Aamy"/>
    <property type="match status" value="1"/>
</dbReference>
<dbReference type="GO" id="GO:0005978">
    <property type="term" value="P:glycogen biosynthetic process"/>
    <property type="evidence" value="ECO:0007669"/>
    <property type="project" value="UniProtKB-UniRule"/>
</dbReference>
<dbReference type="FunFam" id="3.20.20.80:FF:000003">
    <property type="entry name" value="1,4-alpha-glucan branching enzyme GlgB"/>
    <property type="match status" value="1"/>
</dbReference>
<evidence type="ECO:0000256" key="9">
    <source>
        <dbReference type="ARBA" id="ARBA00023277"/>
    </source>
</evidence>
<dbReference type="PANTHER" id="PTHR43651:SF3">
    <property type="entry name" value="1,4-ALPHA-GLUCAN-BRANCHING ENZYME"/>
    <property type="match status" value="1"/>
</dbReference>
<dbReference type="PIRSF" id="PIRSF000463">
    <property type="entry name" value="GlgB"/>
    <property type="match status" value="1"/>
</dbReference>
<protein>
    <recommendedName>
        <fullName evidence="10">1,4-alpha-glucan branching enzyme GlgB</fullName>
        <ecNumber evidence="10">2.4.1.18</ecNumber>
    </recommendedName>
    <alternativeName>
        <fullName evidence="10">1,4-alpha-D-glucan:1,4-alpha-D-glucan 6-glucosyl-transferase</fullName>
    </alternativeName>
    <alternativeName>
        <fullName evidence="10">Alpha-(1-&gt;4)-glucan branching enzyme</fullName>
    </alternativeName>
    <alternativeName>
        <fullName evidence="10">Glycogen branching enzyme</fullName>
        <shortName evidence="10">BE</shortName>
    </alternativeName>
</protein>